<accession>A0ABD1IHS1</accession>
<dbReference type="EMBL" id="JBEAFC010000002">
    <property type="protein sequence ID" value="KAL1567098.1"/>
    <property type="molecule type" value="Genomic_DNA"/>
</dbReference>
<keyword evidence="1" id="KW-0812">Transmembrane</keyword>
<keyword evidence="3" id="KW-0378">Hydrolase</keyword>
<gene>
    <name evidence="3" type="ORF">AAHA92_02618</name>
</gene>
<dbReference type="Pfam" id="PF00271">
    <property type="entry name" value="Helicase_C"/>
    <property type="match status" value="1"/>
</dbReference>
<evidence type="ECO:0000259" key="2">
    <source>
        <dbReference type="PROSITE" id="PS51194"/>
    </source>
</evidence>
<proteinExistence type="predicted"/>
<dbReference type="InterPro" id="IPR001650">
    <property type="entry name" value="Helicase_C-like"/>
</dbReference>
<reference evidence="3 4" key="1">
    <citation type="submission" date="2024-06" db="EMBL/GenBank/DDBJ databases">
        <title>A chromosome level genome sequence of Diviner's sage (Salvia divinorum).</title>
        <authorList>
            <person name="Ford S.A."/>
            <person name="Ro D.-K."/>
            <person name="Ness R.W."/>
            <person name="Phillips M.A."/>
        </authorList>
    </citation>
    <scope>NUCLEOTIDE SEQUENCE [LARGE SCALE GENOMIC DNA]</scope>
    <source>
        <strain evidence="3">SAF-2024a</strain>
        <tissue evidence="3">Leaf</tissue>
    </source>
</reference>
<keyword evidence="3" id="KW-0347">Helicase</keyword>
<comment type="caution">
    <text evidence="3">The sequence shown here is derived from an EMBL/GenBank/DDBJ whole genome shotgun (WGS) entry which is preliminary data.</text>
</comment>
<keyword evidence="4" id="KW-1185">Reference proteome</keyword>
<dbReference type="GO" id="GO:0003724">
    <property type="term" value="F:RNA helicase activity"/>
    <property type="evidence" value="ECO:0007669"/>
    <property type="project" value="UniProtKB-EC"/>
</dbReference>
<evidence type="ECO:0000256" key="1">
    <source>
        <dbReference type="SAM" id="Phobius"/>
    </source>
</evidence>
<feature type="domain" description="Helicase C-terminal" evidence="2">
    <location>
        <begin position="1"/>
        <end position="106"/>
    </location>
</feature>
<sequence>MQSIDSFRANEHGILVATDAAARGLDIPGVRTVDHYQLPLSAEVILVVIAIFGAFLFLRLAVFKQDKFTAVGNMSTDVEEQSFSKESFQWFPVEVSCMPEITKQSSLAHQIDKIVRKGSQKKDKRSWLERNVESELNTLLSRPLQPRTFSKRFVTGSAVSLLLQNQFEEIALRSASNEPHLDLKVIAEKVEKFK</sequence>
<dbReference type="InterPro" id="IPR027417">
    <property type="entry name" value="P-loop_NTPase"/>
</dbReference>
<dbReference type="AlphaFoldDB" id="A0ABD1IHS1"/>
<keyword evidence="1" id="KW-0472">Membrane</keyword>
<evidence type="ECO:0000313" key="4">
    <source>
        <dbReference type="Proteomes" id="UP001567538"/>
    </source>
</evidence>
<organism evidence="3 4">
    <name type="scientific">Salvia divinorum</name>
    <name type="common">Maria pastora</name>
    <name type="synonym">Diviner's sage</name>
    <dbReference type="NCBI Taxonomy" id="28513"/>
    <lineage>
        <taxon>Eukaryota</taxon>
        <taxon>Viridiplantae</taxon>
        <taxon>Streptophyta</taxon>
        <taxon>Embryophyta</taxon>
        <taxon>Tracheophyta</taxon>
        <taxon>Spermatophyta</taxon>
        <taxon>Magnoliopsida</taxon>
        <taxon>eudicotyledons</taxon>
        <taxon>Gunneridae</taxon>
        <taxon>Pentapetalae</taxon>
        <taxon>asterids</taxon>
        <taxon>lamiids</taxon>
        <taxon>Lamiales</taxon>
        <taxon>Lamiaceae</taxon>
        <taxon>Nepetoideae</taxon>
        <taxon>Mentheae</taxon>
        <taxon>Salviinae</taxon>
        <taxon>Salvia</taxon>
        <taxon>Salvia subgen. Calosphace</taxon>
    </lineage>
</organism>
<keyword evidence="1" id="KW-1133">Transmembrane helix</keyword>
<dbReference type="SUPFAM" id="SSF52540">
    <property type="entry name" value="P-loop containing nucleoside triphosphate hydrolases"/>
    <property type="match status" value="1"/>
</dbReference>
<dbReference type="GO" id="GO:0016787">
    <property type="term" value="F:hydrolase activity"/>
    <property type="evidence" value="ECO:0007669"/>
    <property type="project" value="UniProtKB-KW"/>
</dbReference>
<keyword evidence="3" id="KW-0067">ATP-binding</keyword>
<dbReference type="EC" id="3.6.4.13" evidence="3"/>
<keyword evidence="3" id="KW-0547">Nucleotide-binding</keyword>
<dbReference type="PROSITE" id="PS51194">
    <property type="entry name" value="HELICASE_CTER"/>
    <property type="match status" value="1"/>
</dbReference>
<dbReference type="Gene3D" id="3.40.50.300">
    <property type="entry name" value="P-loop containing nucleotide triphosphate hydrolases"/>
    <property type="match status" value="1"/>
</dbReference>
<dbReference type="Proteomes" id="UP001567538">
    <property type="component" value="Unassembled WGS sequence"/>
</dbReference>
<protein>
    <submittedName>
        <fullName evidence="3">RNA helicase</fullName>
        <ecNumber evidence="3">3.6.4.13</ecNumber>
    </submittedName>
</protein>
<name>A0ABD1IHS1_SALDI</name>
<feature type="transmembrane region" description="Helical" evidence="1">
    <location>
        <begin position="38"/>
        <end position="58"/>
    </location>
</feature>
<evidence type="ECO:0000313" key="3">
    <source>
        <dbReference type="EMBL" id="KAL1567098.1"/>
    </source>
</evidence>